<dbReference type="GO" id="GO:0003682">
    <property type="term" value="F:chromatin binding"/>
    <property type="evidence" value="ECO:0007669"/>
    <property type="project" value="InterPro"/>
</dbReference>
<dbReference type="AlphaFoldDB" id="A0A1Y1YXV9"/>
<dbReference type="Gene3D" id="2.30.30.490">
    <property type="match status" value="1"/>
</dbReference>
<evidence type="ECO:0000256" key="2">
    <source>
        <dbReference type="ARBA" id="ARBA00022737"/>
    </source>
</evidence>
<evidence type="ECO:0000256" key="4">
    <source>
        <dbReference type="ARBA" id="ARBA00023015"/>
    </source>
</evidence>
<evidence type="ECO:0000256" key="7">
    <source>
        <dbReference type="SAM" id="MobiDB-lite"/>
    </source>
</evidence>
<dbReference type="STRING" id="1754190.A0A1Y1YXV9"/>
<dbReference type="Proteomes" id="UP000193920">
    <property type="component" value="Unassembled WGS sequence"/>
</dbReference>
<gene>
    <name evidence="9" type="ORF">LY90DRAFT_519606</name>
</gene>
<dbReference type="GO" id="GO:0006368">
    <property type="term" value="P:transcription elongation by RNA polymerase II"/>
    <property type="evidence" value="ECO:0007669"/>
    <property type="project" value="TreeGrafter"/>
</dbReference>
<accession>A0A1Y1YXV9</accession>
<dbReference type="InterPro" id="IPR001025">
    <property type="entry name" value="BAH_dom"/>
</dbReference>
<dbReference type="SMART" id="SM00439">
    <property type="entry name" value="BAH"/>
    <property type="match status" value="1"/>
</dbReference>
<evidence type="ECO:0000313" key="10">
    <source>
        <dbReference type="Proteomes" id="UP000193920"/>
    </source>
</evidence>
<keyword evidence="3" id="KW-0156">Chromatin regulator</keyword>
<name>A0A1Y1YXV9_9FUNG</name>
<dbReference type="PANTHER" id="PTHR16062:SF19">
    <property type="entry name" value="PROTEIN POLYBROMO-1"/>
    <property type="match status" value="1"/>
</dbReference>
<reference evidence="9 10" key="1">
    <citation type="submission" date="2016-08" db="EMBL/GenBank/DDBJ databases">
        <title>A Parts List for Fungal Cellulosomes Revealed by Comparative Genomics.</title>
        <authorList>
            <consortium name="DOE Joint Genome Institute"/>
            <person name="Haitjema C.H."/>
            <person name="Gilmore S.P."/>
            <person name="Henske J.K."/>
            <person name="Solomon K.V."/>
            <person name="De Groot R."/>
            <person name="Kuo A."/>
            <person name="Mondo S.J."/>
            <person name="Salamov A.A."/>
            <person name="Labutti K."/>
            <person name="Zhao Z."/>
            <person name="Chiniquy J."/>
            <person name="Barry K."/>
            <person name="Brewer H.M."/>
            <person name="Purvine S.O."/>
            <person name="Wright A.T."/>
            <person name="Boxma B."/>
            <person name="Van Alen T."/>
            <person name="Hackstein J.H."/>
            <person name="Baker S.E."/>
            <person name="Grigoriev I.V."/>
            <person name="O'Malley M.A."/>
        </authorList>
    </citation>
    <scope>NUCLEOTIDE SEQUENCE [LARGE SCALE GENOMIC DNA]</scope>
    <source>
        <strain evidence="9 10">G1</strain>
    </source>
</reference>
<dbReference type="EMBL" id="MCOG01000484">
    <property type="protein sequence ID" value="ORY02862.1"/>
    <property type="molecule type" value="Genomic_DNA"/>
</dbReference>
<dbReference type="InterPro" id="IPR037382">
    <property type="entry name" value="Rsc/polybromo"/>
</dbReference>
<dbReference type="InterPro" id="IPR043151">
    <property type="entry name" value="BAH_sf"/>
</dbReference>
<dbReference type="Pfam" id="PF01426">
    <property type="entry name" value="BAH"/>
    <property type="match status" value="1"/>
</dbReference>
<evidence type="ECO:0000259" key="8">
    <source>
        <dbReference type="PROSITE" id="PS51038"/>
    </source>
</evidence>
<feature type="domain" description="BAH" evidence="8">
    <location>
        <begin position="1"/>
        <end position="92"/>
    </location>
</feature>
<evidence type="ECO:0000256" key="5">
    <source>
        <dbReference type="ARBA" id="ARBA00023163"/>
    </source>
</evidence>
<dbReference type="GO" id="GO:0016586">
    <property type="term" value="C:RSC-type complex"/>
    <property type="evidence" value="ECO:0007669"/>
    <property type="project" value="InterPro"/>
</dbReference>
<dbReference type="GO" id="GO:0006338">
    <property type="term" value="P:chromatin remodeling"/>
    <property type="evidence" value="ECO:0007669"/>
    <property type="project" value="InterPro"/>
</dbReference>
<keyword evidence="5" id="KW-0804">Transcription</keyword>
<sequence>MELLNSNITRIHGIWFLIPEQTIYPASKRFLENEVFRTTHYETYTLDKIIDKCYVLYLKDYCRGFPKGSENKKVYVCESRYIETAKTTTKIKNWSISMPSGYKELEDSEINFHKTPLTLKRFVLITPENSDVPIRVPYTPEGNITLKRGAGGLDLSKFDTSILENSINKMNSIDNNKTSTTNNNSNNNNISNNNINNNNNIQPQELYNRKRLNSNENINSPYKRRATSDRLINQNQNMNGNMNQIPIQPMYQQHPIPNNLKKKLKHSFYLSSPPNIEIGEKLKLYHSDAYLEFIKNRKEKEQSQNKKNNKNNYFKDINNLSLAIKGLTELWSNEAKIFKSRISI</sequence>
<proteinExistence type="predicted"/>
<feature type="region of interest" description="Disordered" evidence="7">
    <location>
        <begin position="171"/>
        <end position="201"/>
    </location>
</feature>
<comment type="subcellular location">
    <subcellularLocation>
        <location evidence="1">Nucleus</location>
    </subcellularLocation>
</comment>
<keyword evidence="4" id="KW-0805">Transcription regulation</keyword>
<dbReference type="PANTHER" id="PTHR16062">
    <property type="entry name" value="SWI/SNF-RELATED"/>
    <property type="match status" value="1"/>
</dbReference>
<evidence type="ECO:0000313" key="9">
    <source>
        <dbReference type="EMBL" id="ORY02862.1"/>
    </source>
</evidence>
<dbReference type="OrthoDB" id="1742084at2759"/>
<protein>
    <submittedName>
        <fullName evidence="9">BAH-domain-containing protein</fullName>
    </submittedName>
</protein>
<organism evidence="9 10">
    <name type="scientific">Neocallimastix californiae</name>
    <dbReference type="NCBI Taxonomy" id="1754190"/>
    <lineage>
        <taxon>Eukaryota</taxon>
        <taxon>Fungi</taxon>
        <taxon>Fungi incertae sedis</taxon>
        <taxon>Chytridiomycota</taxon>
        <taxon>Chytridiomycota incertae sedis</taxon>
        <taxon>Neocallimastigomycetes</taxon>
        <taxon>Neocallimastigales</taxon>
        <taxon>Neocallimastigaceae</taxon>
        <taxon>Neocallimastix</taxon>
    </lineage>
</organism>
<dbReference type="PROSITE" id="PS51038">
    <property type="entry name" value="BAH"/>
    <property type="match status" value="1"/>
</dbReference>
<evidence type="ECO:0000256" key="6">
    <source>
        <dbReference type="ARBA" id="ARBA00023242"/>
    </source>
</evidence>
<keyword evidence="10" id="KW-1185">Reference proteome</keyword>
<keyword evidence="2" id="KW-0677">Repeat</keyword>
<comment type="caution">
    <text evidence="9">The sequence shown here is derived from an EMBL/GenBank/DDBJ whole genome shotgun (WGS) entry which is preliminary data.</text>
</comment>
<evidence type="ECO:0000256" key="3">
    <source>
        <dbReference type="ARBA" id="ARBA00022853"/>
    </source>
</evidence>
<keyword evidence="6" id="KW-0539">Nucleus</keyword>
<evidence type="ECO:0000256" key="1">
    <source>
        <dbReference type="ARBA" id="ARBA00004123"/>
    </source>
</evidence>